<dbReference type="OrthoDB" id="1496206at2"/>
<proteinExistence type="predicted"/>
<protein>
    <submittedName>
        <fullName evidence="1">Uncharacterized protein</fullName>
    </submittedName>
</protein>
<dbReference type="EMBL" id="QMDV01000004">
    <property type="protein sequence ID" value="RAU82035.1"/>
    <property type="molecule type" value="Genomic_DNA"/>
</dbReference>
<name>A0A364RCQ8_9BACT</name>
<evidence type="ECO:0000313" key="1">
    <source>
        <dbReference type="EMBL" id="RAU82035.1"/>
    </source>
</evidence>
<reference evidence="1 2" key="1">
    <citation type="submission" date="2018-06" db="EMBL/GenBank/DDBJ databases">
        <authorList>
            <person name="Liu Z.-W."/>
        </authorList>
    </citation>
    <scope>NUCLEOTIDE SEQUENCE [LARGE SCALE GENOMIC DNA]</scope>
    <source>
        <strain evidence="1 2">2b14</strain>
    </source>
</reference>
<keyword evidence="2" id="KW-1185">Reference proteome</keyword>
<accession>A0A364RCQ8</accession>
<comment type="caution">
    <text evidence="1">The sequence shown here is derived from an EMBL/GenBank/DDBJ whole genome shotgun (WGS) entry which is preliminary data.</text>
</comment>
<gene>
    <name evidence="1" type="ORF">DP923_13685</name>
</gene>
<dbReference type="Proteomes" id="UP000251692">
    <property type="component" value="Unassembled WGS sequence"/>
</dbReference>
<sequence length="192" mass="21161">MRGTLLFLSMILLFTNCKEVQDIQAFTEANYQLESITDVKINGVDLQQRLMTGQNLTNQERDSLLTSLTSNKLQVSGNMALHVQLPDTTSDRKLTVTKLEWLLLVSGKEALTGTVTKQLELREGLNTIALVTPVLLTEVNGQPNYEGLSRIINLINTKADIRGNVSLQIKPTIKTPVGNIPSPNFITVSGQN</sequence>
<evidence type="ECO:0000313" key="2">
    <source>
        <dbReference type="Proteomes" id="UP000251692"/>
    </source>
</evidence>
<reference evidence="1 2" key="2">
    <citation type="submission" date="2018-07" db="EMBL/GenBank/DDBJ databases">
        <title>Pontibacter sp. 2b14 genomic sequence and assembly.</title>
        <authorList>
            <person name="Du Z.-J."/>
        </authorList>
    </citation>
    <scope>NUCLEOTIDE SEQUENCE [LARGE SCALE GENOMIC DNA]</scope>
    <source>
        <strain evidence="1 2">2b14</strain>
    </source>
</reference>
<organism evidence="1 2">
    <name type="scientific">Pontibacter arcticus</name>
    <dbReference type="NCBI Taxonomy" id="2080288"/>
    <lineage>
        <taxon>Bacteria</taxon>
        <taxon>Pseudomonadati</taxon>
        <taxon>Bacteroidota</taxon>
        <taxon>Cytophagia</taxon>
        <taxon>Cytophagales</taxon>
        <taxon>Hymenobacteraceae</taxon>
        <taxon>Pontibacter</taxon>
    </lineage>
</organism>
<dbReference type="AlphaFoldDB" id="A0A364RCQ8"/>